<accession>A0A6G0X0F1</accession>
<evidence type="ECO:0000313" key="2">
    <source>
        <dbReference type="Proteomes" id="UP000481153"/>
    </source>
</evidence>
<sequence length="196" mass="21526">MCKDVSSELRGWGLHDELVAMYCSNNVGKTLVRLAREGFQCSKGGLLLLLCPNLEHLENSKAYFHGGNYALPAGAPGHVNWPGGAEPRHGDPLSLGVDAVPPYALGRFIAKNSPQAMDKTDGTDLSVFYLPDFATFGRLHEAVRNSLQFRRYGRVEARIKSANANVPFREQLPLVKAFLLDKVNGRPDPFEGFTVV</sequence>
<dbReference type="AlphaFoldDB" id="A0A6G0X0F1"/>
<organism evidence="1 2">
    <name type="scientific">Aphanomyces euteiches</name>
    <dbReference type="NCBI Taxonomy" id="100861"/>
    <lineage>
        <taxon>Eukaryota</taxon>
        <taxon>Sar</taxon>
        <taxon>Stramenopiles</taxon>
        <taxon>Oomycota</taxon>
        <taxon>Saprolegniomycetes</taxon>
        <taxon>Saprolegniales</taxon>
        <taxon>Verrucalvaceae</taxon>
        <taxon>Aphanomyces</taxon>
    </lineage>
</organism>
<dbReference type="VEuPathDB" id="FungiDB:AeMF1_017751"/>
<reference evidence="1 2" key="1">
    <citation type="submission" date="2019-07" db="EMBL/GenBank/DDBJ databases">
        <title>Genomics analysis of Aphanomyces spp. identifies a new class of oomycete effector associated with host adaptation.</title>
        <authorList>
            <person name="Gaulin E."/>
        </authorList>
    </citation>
    <scope>NUCLEOTIDE SEQUENCE [LARGE SCALE GENOMIC DNA]</scope>
    <source>
        <strain evidence="1 2">ATCC 201684</strain>
    </source>
</reference>
<evidence type="ECO:0000313" key="1">
    <source>
        <dbReference type="EMBL" id="KAF0733254.1"/>
    </source>
</evidence>
<dbReference type="Proteomes" id="UP000481153">
    <property type="component" value="Unassembled WGS sequence"/>
</dbReference>
<proteinExistence type="predicted"/>
<protein>
    <submittedName>
        <fullName evidence="1">Uncharacterized protein</fullName>
    </submittedName>
</protein>
<comment type="caution">
    <text evidence="1">The sequence shown here is derived from an EMBL/GenBank/DDBJ whole genome shotgun (WGS) entry which is preliminary data.</text>
</comment>
<keyword evidence="2" id="KW-1185">Reference proteome</keyword>
<name>A0A6G0X0F1_9STRA</name>
<dbReference type="EMBL" id="VJMJ01000124">
    <property type="protein sequence ID" value="KAF0733254.1"/>
    <property type="molecule type" value="Genomic_DNA"/>
</dbReference>
<gene>
    <name evidence="1" type="ORF">Ae201684_009818</name>
</gene>